<keyword evidence="5 7" id="KW-0648">Protein biosynthesis</keyword>
<evidence type="ECO:0000256" key="4">
    <source>
        <dbReference type="ARBA" id="ARBA00022840"/>
    </source>
</evidence>
<name>A0A914CGQ0_9BILA</name>
<evidence type="ECO:0000256" key="6">
    <source>
        <dbReference type="ARBA" id="ARBA00023146"/>
    </source>
</evidence>
<evidence type="ECO:0000256" key="1">
    <source>
        <dbReference type="ARBA" id="ARBA00007894"/>
    </source>
</evidence>
<dbReference type="WBParaSite" id="ACRNAN_scaffold1067.g14938.t1">
    <property type="protein sequence ID" value="ACRNAN_scaffold1067.g14938.t1"/>
    <property type="gene ID" value="ACRNAN_scaffold1067.g14938"/>
</dbReference>
<keyword evidence="2 7" id="KW-0436">Ligase</keyword>
<accession>A0A914CGQ0</accession>
<dbReference type="InterPro" id="IPR045462">
    <property type="entry name" value="aa-tRNA-synth_I_cd-bd"/>
</dbReference>
<evidence type="ECO:0000256" key="2">
    <source>
        <dbReference type="ARBA" id="ARBA00022598"/>
    </source>
</evidence>
<keyword evidence="3 7" id="KW-0547">Nucleotide-binding</keyword>
<feature type="domain" description="Glutamyl/glutaminyl-tRNA synthetase class Ib catalytic" evidence="8">
    <location>
        <begin position="7"/>
        <end position="265"/>
    </location>
</feature>
<keyword evidence="4 7" id="KW-0067">ATP-binding</keyword>
<evidence type="ECO:0000256" key="3">
    <source>
        <dbReference type="ARBA" id="ARBA00022741"/>
    </source>
</evidence>
<dbReference type="InterPro" id="IPR008925">
    <property type="entry name" value="aa_tRNA-synth_I_cd-bd_sf"/>
</dbReference>
<dbReference type="InterPro" id="IPR014729">
    <property type="entry name" value="Rossmann-like_a/b/a_fold"/>
</dbReference>
<dbReference type="GO" id="GO:0000049">
    <property type="term" value="F:tRNA binding"/>
    <property type="evidence" value="ECO:0007669"/>
    <property type="project" value="InterPro"/>
</dbReference>
<dbReference type="SUPFAM" id="SSF48163">
    <property type="entry name" value="An anticodon-binding domain of class I aminoacyl-tRNA synthetases"/>
    <property type="match status" value="1"/>
</dbReference>
<dbReference type="PANTHER" id="PTHR43311">
    <property type="entry name" value="GLUTAMATE--TRNA LIGASE"/>
    <property type="match status" value="1"/>
</dbReference>
<dbReference type="GO" id="GO:0006424">
    <property type="term" value="P:glutamyl-tRNA aminoacylation"/>
    <property type="evidence" value="ECO:0007669"/>
    <property type="project" value="TreeGrafter"/>
</dbReference>
<sequence>MEEHIRILDYFHLYRDEDPVKGGPYGPYLQSKRLDIYHENAQKLIESGHAYHCFCSEERLDLLRKNAIRMRQIPRYDNKCRTNKPEDVKARLANKEPHVIRLKLDDQVVNFTDTVFGDTQHDYKEGDIVIIKSDGFPIYHFSTVVDDHYMQISHVIRGWEWLSSTAKHLKLFEILNWTPPKWIHLPLITADGRSKLSKRREDAFVDFYTDTKGYLPLAVLNFLVRNHSGIRDFEENKMYLLEELVERFDEKLINRRNFMMDENSLENYGRLAFRQADFKSVLLPLIRDRLKHQLPDTHPDLLQDSYLESVVKFLRLNEETFSSLSQLTRGDFKFFFGRAQSPDKILKKYDKDQVRKILEKVLARQKSPQDKFKIEDLEELHKEFNMSKSKFFALIRMILIDNDTGPPIVELYSFFKPQEIYRRFEDMYNMLS</sequence>
<dbReference type="InterPro" id="IPR020751">
    <property type="entry name" value="aa-tRNA-synth_I_codon-bd_sub2"/>
</dbReference>
<dbReference type="GO" id="GO:0004818">
    <property type="term" value="F:glutamate-tRNA ligase activity"/>
    <property type="evidence" value="ECO:0007669"/>
    <property type="project" value="TreeGrafter"/>
</dbReference>
<evidence type="ECO:0000259" key="9">
    <source>
        <dbReference type="Pfam" id="PF19269"/>
    </source>
</evidence>
<organism evidence="10 11">
    <name type="scientific">Acrobeloides nanus</name>
    <dbReference type="NCBI Taxonomy" id="290746"/>
    <lineage>
        <taxon>Eukaryota</taxon>
        <taxon>Metazoa</taxon>
        <taxon>Ecdysozoa</taxon>
        <taxon>Nematoda</taxon>
        <taxon>Chromadorea</taxon>
        <taxon>Rhabditida</taxon>
        <taxon>Tylenchina</taxon>
        <taxon>Cephalobomorpha</taxon>
        <taxon>Cephaloboidea</taxon>
        <taxon>Cephalobidae</taxon>
        <taxon>Acrobeloides</taxon>
    </lineage>
</organism>
<proteinExistence type="inferred from homology"/>
<dbReference type="InterPro" id="IPR020058">
    <property type="entry name" value="Glu/Gln-tRNA-synth_Ib_cat-dom"/>
</dbReference>
<dbReference type="PANTHER" id="PTHR43311:SF2">
    <property type="entry name" value="GLUTAMATE--TRNA LIGASE, MITOCHONDRIAL-RELATED"/>
    <property type="match status" value="1"/>
</dbReference>
<dbReference type="Proteomes" id="UP000887540">
    <property type="component" value="Unplaced"/>
</dbReference>
<dbReference type="Pfam" id="PF00749">
    <property type="entry name" value="tRNA-synt_1c"/>
    <property type="match status" value="1"/>
</dbReference>
<dbReference type="InterPro" id="IPR049940">
    <property type="entry name" value="GluQ/Sye"/>
</dbReference>
<evidence type="ECO:0000256" key="7">
    <source>
        <dbReference type="RuleBase" id="RU363037"/>
    </source>
</evidence>
<comment type="similarity">
    <text evidence="1">Belongs to the class-I aminoacyl-tRNA synthetase family. Glutamate--tRNA ligase type 1 subfamily.</text>
</comment>
<dbReference type="GO" id="GO:0005524">
    <property type="term" value="F:ATP binding"/>
    <property type="evidence" value="ECO:0007669"/>
    <property type="project" value="UniProtKB-KW"/>
</dbReference>
<evidence type="ECO:0000313" key="10">
    <source>
        <dbReference type="Proteomes" id="UP000887540"/>
    </source>
</evidence>
<dbReference type="SUPFAM" id="SSF52374">
    <property type="entry name" value="Nucleotidylyl transferase"/>
    <property type="match status" value="1"/>
</dbReference>
<dbReference type="Pfam" id="PF19269">
    <property type="entry name" value="Anticodon_2"/>
    <property type="match status" value="1"/>
</dbReference>
<dbReference type="Gene3D" id="3.40.50.620">
    <property type="entry name" value="HUPs"/>
    <property type="match status" value="1"/>
</dbReference>
<dbReference type="Gene3D" id="1.10.10.350">
    <property type="match status" value="1"/>
</dbReference>
<dbReference type="AlphaFoldDB" id="A0A914CGQ0"/>
<dbReference type="GO" id="GO:0005739">
    <property type="term" value="C:mitochondrion"/>
    <property type="evidence" value="ECO:0007669"/>
    <property type="project" value="TreeGrafter"/>
</dbReference>
<protein>
    <submittedName>
        <fullName evidence="11">Glutamate--tRNA ligase, mitochondrial</fullName>
    </submittedName>
</protein>
<feature type="domain" description="Aminoacyl-tRNA synthetase class I anticodon-binding" evidence="9">
    <location>
        <begin position="294"/>
        <end position="425"/>
    </location>
</feature>
<keyword evidence="10" id="KW-1185">Reference proteome</keyword>
<evidence type="ECO:0000256" key="5">
    <source>
        <dbReference type="ARBA" id="ARBA00022917"/>
    </source>
</evidence>
<evidence type="ECO:0000259" key="8">
    <source>
        <dbReference type="Pfam" id="PF00749"/>
    </source>
</evidence>
<keyword evidence="6 7" id="KW-0030">Aminoacyl-tRNA synthetase</keyword>
<reference evidence="11" key="1">
    <citation type="submission" date="2022-11" db="UniProtKB">
        <authorList>
            <consortium name="WormBaseParasite"/>
        </authorList>
    </citation>
    <scope>IDENTIFICATION</scope>
</reference>
<evidence type="ECO:0000313" key="11">
    <source>
        <dbReference type="WBParaSite" id="ACRNAN_scaffold1067.g14938.t1"/>
    </source>
</evidence>